<name>A0A4R2PGG5_RHOSA</name>
<dbReference type="GO" id="GO:0005886">
    <property type="term" value="C:plasma membrane"/>
    <property type="evidence" value="ECO:0007669"/>
    <property type="project" value="UniProtKB-SubCell"/>
</dbReference>
<dbReference type="Gene3D" id="3.40.50.300">
    <property type="entry name" value="P-loop containing nucleotide triphosphate hydrolases"/>
    <property type="match status" value="1"/>
</dbReference>
<accession>A0A4R2PGG5</accession>
<dbReference type="OrthoDB" id="9778554at2"/>
<dbReference type="GO" id="GO:0005525">
    <property type="term" value="F:GTP binding"/>
    <property type="evidence" value="ECO:0007669"/>
    <property type="project" value="UniProtKB-KW"/>
</dbReference>
<dbReference type="Pfam" id="PF00448">
    <property type="entry name" value="SRP54"/>
    <property type="match status" value="1"/>
</dbReference>
<dbReference type="GO" id="GO:0006614">
    <property type="term" value="P:SRP-dependent cotranslational protein targeting to membrane"/>
    <property type="evidence" value="ECO:0007669"/>
    <property type="project" value="InterPro"/>
</dbReference>
<evidence type="ECO:0000256" key="3">
    <source>
        <dbReference type="ARBA" id="ARBA00022741"/>
    </source>
</evidence>
<evidence type="ECO:0000256" key="2">
    <source>
        <dbReference type="ARBA" id="ARBA00008531"/>
    </source>
</evidence>
<dbReference type="AlphaFoldDB" id="A0A4R2PGG5"/>
<evidence type="ECO:0000313" key="8">
    <source>
        <dbReference type="EMBL" id="TCP34442.1"/>
    </source>
</evidence>
<dbReference type="SUPFAM" id="SSF52540">
    <property type="entry name" value="P-loop containing nucleoside triphosphate hydrolases"/>
    <property type="match status" value="1"/>
</dbReference>
<organism evidence="8 9">
    <name type="scientific">Rhodothalassium salexigens DSM 2132</name>
    <dbReference type="NCBI Taxonomy" id="1188247"/>
    <lineage>
        <taxon>Bacteria</taxon>
        <taxon>Pseudomonadati</taxon>
        <taxon>Pseudomonadota</taxon>
        <taxon>Alphaproteobacteria</taxon>
        <taxon>Rhodothalassiales</taxon>
        <taxon>Rhodothalassiaceae</taxon>
        <taxon>Rhodothalassium</taxon>
    </lineage>
</organism>
<evidence type="ECO:0000256" key="5">
    <source>
        <dbReference type="ARBA" id="ARBA00023136"/>
    </source>
</evidence>
<keyword evidence="3" id="KW-0547">Nucleotide-binding</keyword>
<dbReference type="EMBL" id="SLXO01000005">
    <property type="protein sequence ID" value="TCP34442.1"/>
    <property type="molecule type" value="Genomic_DNA"/>
</dbReference>
<keyword evidence="9" id="KW-1185">Reference proteome</keyword>
<gene>
    <name evidence="8" type="ORF">EV659_10568</name>
</gene>
<dbReference type="InterPro" id="IPR027417">
    <property type="entry name" value="P-loop_NTPase"/>
</dbReference>
<dbReference type="PANTHER" id="PTHR43134">
    <property type="entry name" value="SIGNAL RECOGNITION PARTICLE RECEPTOR SUBUNIT ALPHA"/>
    <property type="match status" value="1"/>
</dbReference>
<reference evidence="8 9" key="1">
    <citation type="submission" date="2019-03" db="EMBL/GenBank/DDBJ databases">
        <title>Genomic Encyclopedia of Type Strains, Phase IV (KMG-IV): sequencing the most valuable type-strain genomes for metagenomic binning, comparative biology and taxonomic classification.</title>
        <authorList>
            <person name="Goeker M."/>
        </authorList>
    </citation>
    <scope>NUCLEOTIDE SEQUENCE [LARGE SCALE GENOMIC DNA]</scope>
    <source>
        <strain evidence="8 9">DSM 2132</strain>
    </source>
</reference>
<evidence type="ECO:0000313" key="9">
    <source>
        <dbReference type="Proteomes" id="UP000295399"/>
    </source>
</evidence>
<dbReference type="InterPro" id="IPR003593">
    <property type="entry name" value="AAA+_ATPase"/>
</dbReference>
<comment type="caution">
    <text evidence="8">The sequence shown here is derived from an EMBL/GenBank/DDBJ whole genome shotgun (WGS) entry which is preliminary data.</text>
</comment>
<sequence>MRLKTFNARTMSDVMTRVRTEMGPDAIIVSIDQNDKSGVRVTAAAEGGGYGGGGSETGTHTVSIPGADGAAGDLTARTEFGTTERYYDTAELTAIFSHHGVPYELAARLQEAATANDAASLVEALALALETVIPVSPMALAQETPIMLVGAPGVGKSITCAKLAAEARLNGKTVRLISSDAVKSGGIEQLGRLADLMQIELVLALDEASLRHAAAKAREEADLTLIDTTGTNPFNIEELHDLARLVRASQAEPVALMAAGLDPQDAADVSEVFASMGARRLIVTRLDTARRFASVLSAARAGPLALAGVSRSPYVADGVETPSYMALARLLAALPFSAYPDKKPERIA</sequence>
<evidence type="ECO:0000259" key="7">
    <source>
        <dbReference type="SMART" id="SM00962"/>
    </source>
</evidence>
<keyword evidence="4" id="KW-0342">GTP-binding</keyword>
<dbReference type="InParanoid" id="A0A4R2PGG5"/>
<evidence type="ECO:0000259" key="6">
    <source>
        <dbReference type="SMART" id="SM00382"/>
    </source>
</evidence>
<dbReference type="GO" id="GO:0003924">
    <property type="term" value="F:GTPase activity"/>
    <property type="evidence" value="ECO:0007669"/>
    <property type="project" value="TreeGrafter"/>
</dbReference>
<comment type="similarity">
    <text evidence="2">Belongs to the GTP-binding SRP family.</text>
</comment>
<keyword evidence="8" id="KW-0966">Cell projection</keyword>
<dbReference type="SMART" id="SM00382">
    <property type="entry name" value="AAA"/>
    <property type="match status" value="1"/>
</dbReference>
<evidence type="ECO:0000256" key="1">
    <source>
        <dbReference type="ARBA" id="ARBA00004515"/>
    </source>
</evidence>
<protein>
    <submittedName>
        <fullName evidence="8">Flagellar biosynthesis protein FlhF</fullName>
    </submittedName>
</protein>
<dbReference type="Proteomes" id="UP000295399">
    <property type="component" value="Unassembled WGS sequence"/>
</dbReference>
<keyword evidence="5" id="KW-0472">Membrane</keyword>
<dbReference type="GO" id="GO:0005047">
    <property type="term" value="F:signal recognition particle binding"/>
    <property type="evidence" value="ECO:0007669"/>
    <property type="project" value="TreeGrafter"/>
</dbReference>
<keyword evidence="8" id="KW-0282">Flagellum</keyword>
<feature type="domain" description="AAA+ ATPase" evidence="6">
    <location>
        <begin position="142"/>
        <end position="287"/>
    </location>
</feature>
<dbReference type="PANTHER" id="PTHR43134:SF3">
    <property type="entry name" value="FLAGELLAR BIOSYNTHESIS PROTEIN FLHF"/>
    <property type="match status" value="1"/>
</dbReference>
<dbReference type="InterPro" id="IPR000897">
    <property type="entry name" value="SRP54_GTPase_dom"/>
</dbReference>
<dbReference type="RefSeq" id="WP_132708377.1">
    <property type="nucleotide sequence ID" value="NZ_JACIGF010000005.1"/>
</dbReference>
<keyword evidence="8" id="KW-0969">Cilium</keyword>
<proteinExistence type="inferred from homology"/>
<feature type="domain" description="SRP54-type proteins GTP-binding" evidence="7">
    <location>
        <begin position="143"/>
        <end position="333"/>
    </location>
</feature>
<comment type="subcellular location">
    <subcellularLocation>
        <location evidence="1">Cell inner membrane</location>
        <topology evidence="1">Peripheral membrane protein</topology>
        <orientation evidence="1">Cytoplasmic side</orientation>
    </subcellularLocation>
</comment>
<dbReference type="SMART" id="SM00962">
    <property type="entry name" value="SRP54"/>
    <property type="match status" value="1"/>
</dbReference>
<evidence type="ECO:0000256" key="4">
    <source>
        <dbReference type="ARBA" id="ARBA00023134"/>
    </source>
</evidence>